<dbReference type="SUPFAM" id="SSF109854">
    <property type="entry name" value="DinB/YfiT-like putative metalloenzymes"/>
    <property type="match status" value="1"/>
</dbReference>
<dbReference type="RefSeq" id="WP_019596096.1">
    <property type="nucleotide sequence ID" value="NZ_FNQC01000001.1"/>
</dbReference>
<evidence type="ECO:0000256" key="3">
    <source>
        <dbReference type="SAM" id="SignalP"/>
    </source>
</evidence>
<keyword evidence="2" id="KW-0479">Metal-binding</keyword>
<dbReference type="InterPro" id="IPR034660">
    <property type="entry name" value="DinB/YfiT-like"/>
</dbReference>
<organism evidence="4 5">
    <name type="scientific">Rhodonellum ikkaensis</name>
    <dbReference type="NCBI Taxonomy" id="336829"/>
    <lineage>
        <taxon>Bacteria</taxon>
        <taxon>Pseudomonadati</taxon>
        <taxon>Bacteroidota</taxon>
        <taxon>Cytophagia</taxon>
        <taxon>Cytophagales</taxon>
        <taxon>Cytophagaceae</taxon>
        <taxon>Rhodonellum</taxon>
    </lineage>
</organism>
<evidence type="ECO:0000256" key="1">
    <source>
        <dbReference type="ARBA" id="ARBA00008635"/>
    </source>
</evidence>
<dbReference type="Gene3D" id="1.20.120.450">
    <property type="entry name" value="dinb family like domain"/>
    <property type="match status" value="1"/>
</dbReference>
<comment type="caution">
    <text evidence="4">The sequence shown here is derived from an EMBL/GenBank/DDBJ whole genome shotgun (WGS) entry which is preliminary data.</text>
</comment>
<proteinExistence type="inferred from homology"/>
<feature type="chain" id="PRO_5046410552" evidence="3">
    <location>
        <begin position="26"/>
        <end position="176"/>
    </location>
</feature>
<dbReference type="Proteomes" id="UP000199663">
    <property type="component" value="Unassembled WGS sequence"/>
</dbReference>
<gene>
    <name evidence="4" type="ORF">SAMN05444412_101288</name>
</gene>
<comment type="similarity">
    <text evidence="1">Belongs to the DinB family.</text>
</comment>
<dbReference type="EMBL" id="FNQC01000001">
    <property type="protein sequence ID" value="SDY48231.1"/>
    <property type="molecule type" value="Genomic_DNA"/>
</dbReference>
<evidence type="ECO:0000256" key="2">
    <source>
        <dbReference type="ARBA" id="ARBA00022723"/>
    </source>
</evidence>
<keyword evidence="3" id="KW-0732">Signal</keyword>
<feature type="signal peptide" evidence="3">
    <location>
        <begin position="1"/>
        <end position="25"/>
    </location>
</feature>
<evidence type="ECO:0000313" key="5">
    <source>
        <dbReference type="Proteomes" id="UP000199663"/>
    </source>
</evidence>
<accession>A0A1H3K7S6</accession>
<reference evidence="4 5" key="1">
    <citation type="submission" date="2016-10" db="EMBL/GenBank/DDBJ databases">
        <authorList>
            <person name="Varghese N."/>
            <person name="Submissions S."/>
        </authorList>
    </citation>
    <scope>NUCLEOTIDE SEQUENCE [LARGE SCALE GENOMIC DNA]</scope>
    <source>
        <strain evidence="4 5">DSM 17997</strain>
    </source>
</reference>
<name>A0A1H3K7S6_9BACT</name>
<dbReference type="Pfam" id="PF05163">
    <property type="entry name" value="DinB"/>
    <property type="match status" value="1"/>
</dbReference>
<evidence type="ECO:0000313" key="4">
    <source>
        <dbReference type="EMBL" id="SDY48231.1"/>
    </source>
</evidence>
<keyword evidence="5" id="KW-1185">Reference proteome</keyword>
<dbReference type="InterPro" id="IPR007837">
    <property type="entry name" value="DinB"/>
</dbReference>
<protein>
    <submittedName>
        <fullName evidence="4">Uncharacterized damage-inducible protein DinB (Forms a four-helix bundle)</fullName>
    </submittedName>
</protein>
<sequence length="176" mass="19419">MKNKKNILTLAFGLFAYLLTGAASMAQTTMEEFMAKWENGKEFTLEVVDKMPDNLLDYRPEAEAMSFKEQVTHISSSIVGISKGFLLGAEPGFASDAKPQTKEELKAFVTACFDYGKSTFSKLTEAQLNEQIDSFAGRVTRRQMVGLVDDHATHHRGAAISYIRANGITPPAFRGL</sequence>